<accession>A0ABR1W1V9</accession>
<proteinExistence type="predicted"/>
<reference evidence="1 2" key="1">
    <citation type="submission" date="2023-01" db="EMBL/GenBank/DDBJ databases">
        <title>Analysis of 21 Apiospora genomes using comparative genomics revels a genus with tremendous synthesis potential of carbohydrate active enzymes and secondary metabolites.</title>
        <authorList>
            <person name="Sorensen T."/>
        </authorList>
    </citation>
    <scope>NUCLEOTIDE SEQUENCE [LARGE SCALE GENOMIC DNA]</scope>
    <source>
        <strain evidence="1 2">CBS 135458</strain>
    </source>
</reference>
<comment type="caution">
    <text evidence="1">The sequence shown here is derived from an EMBL/GenBank/DDBJ whole genome shotgun (WGS) entry which is preliminary data.</text>
</comment>
<gene>
    <name evidence="1" type="ORF">PG994_003370</name>
</gene>
<evidence type="ECO:0000313" key="1">
    <source>
        <dbReference type="EMBL" id="KAK8076098.1"/>
    </source>
</evidence>
<dbReference type="GeneID" id="92087842"/>
<protein>
    <submittedName>
        <fullName evidence="1">Uncharacterized protein</fullName>
    </submittedName>
</protein>
<sequence length="204" mass="22608">MSLEAPLEADESELLEKGYLDLNIQDAGRLVGEVVKGNLLSSPGLDFLNRILHNPRIERIAKSLLGPCKLGHWLKYNAWPGYIEGWRTGGKEAGLRILLGSHLHDLPLLDGVRNRGLPQTTRAALEDAGCIAVERDYPNGAMIILDARLFRTIDRGNVIKHALVATDALGGWPKLKVEESLQKKIEETQSTIEINYEIIDKDIA</sequence>
<dbReference type="Proteomes" id="UP001480595">
    <property type="component" value="Unassembled WGS sequence"/>
</dbReference>
<keyword evidence="2" id="KW-1185">Reference proteome</keyword>
<dbReference type="EMBL" id="JAQQWL010000004">
    <property type="protein sequence ID" value="KAK8076098.1"/>
    <property type="molecule type" value="Genomic_DNA"/>
</dbReference>
<organism evidence="1 2">
    <name type="scientific">Apiospora phragmitis</name>
    <dbReference type="NCBI Taxonomy" id="2905665"/>
    <lineage>
        <taxon>Eukaryota</taxon>
        <taxon>Fungi</taxon>
        <taxon>Dikarya</taxon>
        <taxon>Ascomycota</taxon>
        <taxon>Pezizomycotina</taxon>
        <taxon>Sordariomycetes</taxon>
        <taxon>Xylariomycetidae</taxon>
        <taxon>Amphisphaeriales</taxon>
        <taxon>Apiosporaceae</taxon>
        <taxon>Apiospora</taxon>
    </lineage>
</organism>
<name>A0ABR1W1V9_9PEZI</name>
<evidence type="ECO:0000313" key="2">
    <source>
        <dbReference type="Proteomes" id="UP001480595"/>
    </source>
</evidence>
<dbReference type="RefSeq" id="XP_066719057.1">
    <property type="nucleotide sequence ID" value="XM_066854779.1"/>
</dbReference>